<comment type="subcellular location">
    <subcellularLocation>
        <location evidence="1 10">Cell outer membrane</location>
    </subcellularLocation>
</comment>
<dbReference type="InterPro" id="IPR005644">
    <property type="entry name" value="NolW-like"/>
</dbReference>
<feature type="domain" description="NolW-like" evidence="13">
    <location>
        <begin position="200"/>
        <end position="263"/>
    </location>
</feature>
<dbReference type="InterPro" id="IPR049371">
    <property type="entry name" value="GspD-like_N0"/>
</dbReference>
<dbReference type="PROSITE" id="PS51257">
    <property type="entry name" value="PROKAR_LIPOPROTEIN"/>
    <property type="match status" value="1"/>
</dbReference>
<evidence type="ECO:0000256" key="6">
    <source>
        <dbReference type="ARBA" id="ARBA00022729"/>
    </source>
</evidence>
<evidence type="ECO:0000256" key="11">
    <source>
        <dbReference type="SAM" id="SignalP"/>
    </source>
</evidence>
<proteinExistence type="inferred from homology"/>
<feature type="signal peptide" evidence="11">
    <location>
        <begin position="1"/>
        <end position="34"/>
    </location>
</feature>
<keyword evidence="4" id="KW-1134">Transmembrane beta strand</keyword>
<organism evidence="15 16">
    <name type="scientific">Pseudomonas thivervalensis</name>
    <dbReference type="NCBI Taxonomy" id="86265"/>
    <lineage>
        <taxon>Bacteria</taxon>
        <taxon>Pseudomonadati</taxon>
        <taxon>Pseudomonadota</taxon>
        <taxon>Gammaproteobacteria</taxon>
        <taxon>Pseudomonadales</taxon>
        <taxon>Pseudomonadaceae</taxon>
        <taxon>Pseudomonas</taxon>
    </lineage>
</organism>
<dbReference type="Proteomes" id="UP000251666">
    <property type="component" value="Chromosome"/>
</dbReference>
<dbReference type="InterPro" id="IPR001775">
    <property type="entry name" value="GspD/PilQ"/>
</dbReference>
<dbReference type="NCBIfam" id="TIGR02517">
    <property type="entry name" value="type_II_gspD"/>
    <property type="match status" value="1"/>
</dbReference>
<gene>
    <name evidence="15" type="primary">gspD</name>
    <name evidence="15" type="ORF">CEQ51_18015</name>
</gene>
<evidence type="ECO:0000256" key="2">
    <source>
        <dbReference type="ARBA" id="ARBA00006980"/>
    </source>
</evidence>
<feature type="domain" description="NolW-like" evidence="13">
    <location>
        <begin position="135"/>
        <end position="194"/>
    </location>
</feature>
<dbReference type="Gene3D" id="3.30.1370.120">
    <property type="match status" value="3"/>
</dbReference>
<dbReference type="InterPro" id="IPR050810">
    <property type="entry name" value="Bact_Secretion_Sys_Channel"/>
</dbReference>
<comment type="similarity">
    <text evidence="2">Belongs to the bacterial secretin family. GSP D subfamily.</text>
</comment>
<dbReference type="GO" id="GO:0015627">
    <property type="term" value="C:type II protein secretion system complex"/>
    <property type="evidence" value="ECO:0007669"/>
    <property type="project" value="InterPro"/>
</dbReference>
<sequence>MIELMNRFVRDRVSHALFCLAVSCPLAFSSSLRAEETQWQLAMNNAELRDVVEEFSAILGKTVVLDPRVSGRITVMSREALDREGVRRLLYSVLDAHNFSVIDEGERILITPVSEAKTRAGIADEHSATPSQFVTRVLDLQSSIAADVAGLVRPLVSANGYIGPSVSSNALVVTDTAANVQRIAGVVRQLDAGRNRNHVVVRLQHALAGDIAPLMEAAGGKRESDTAGAVIADARSNRLVIIGAPAVRQRLVDLARTLDVPAAASQDNARVIRLRHSDAKQLAEVLEAVGQDKKTTPALAGLRDSAVASPFMIKADESQNALVLIAEPAQVRTIENIVRELDQPRAQVLIHAAIVEVTGDISEALGVQWGLKSGSATGAINFPGTDIPIIGMDLDKLDKTKESAFLRLGGDRFSALVSALASDAHSNLLSTPSLLTLDNQEAEIIVGQNVPFKTGSYATSGNGADNPFTTVERKDVGISLKVKPYINEGSTLRLEVKQEVSDIAPSVSGVDSSDLITNKRALKSTILADDGEIIVIGGLIRDSVRTQQSGVPLLRSIPYLGALFRWTRDTQTKSNLMVFLRPTIVRSNEDLAEVSRQRYDALRELSKPGARKNNSLLLPRDAHQLFESSTDASAADPQQRSGAL</sequence>
<dbReference type="EMBL" id="CP022202">
    <property type="protein sequence ID" value="AXA61896.1"/>
    <property type="molecule type" value="Genomic_DNA"/>
</dbReference>
<evidence type="ECO:0000256" key="3">
    <source>
        <dbReference type="ARBA" id="ARBA00022448"/>
    </source>
</evidence>
<feature type="chain" id="PRO_5044388345" evidence="11">
    <location>
        <begin position="35"/>
        <end position="644"/>
    </location>
</feature>
<dbReference type="InterPro" id="IPR004846">
    <property type="entry name" value="T2SS/T3SS_dom"/>
</dbReference>
<keyword evidence="8" id="KW-0472">Membrane</keyword>
<reference evidence="16" key="1">
    <citation type="journal article" date="2021" name="Front. Microbiol.">
        <title>Genomic Analysis of the 1-Aminocyclopropane-1-Carboxylate Deaminase-Producing Pseudomonas thivervalensis SC5 Reveals Its Multifaceted Roles in Soil and in Beneficial Interactions With Plants.</title>
        <authorList>
            <person name="Nascimento F.X."/>
            <person name="Uron P."/>
            <person name="Glick B.R."/>
            <person name="Giachini A."/>
            <person name="Rossi M.J."/>
        </authorList>
    </citation>
    <scope>NUCLEOTIDE SEQUENCE [LARGE SCALE GENOMIC DNA]</scope>
    <source>
        <strain evidence="16">PLM3</strain>
    </source>
</reference>
<keyword evidence="9" id="KW-0998">Cell outer membrane</keyword>
<dbReference type="Pfam" id="PF00263">
    <property type="entry name" value="Secretin"/>
    <property type="match status" value="1"/>
</dbReference>
<evidence type="ECO:0000256" key="1">
    <source>
        <dbReference type="ARBA" id="ARBA00004442"/>
    </source>
</evidence>
<dbReference type="PANTHER" id="PTHR30332">
    <property type="entry name" value="PROBABLE GENERAL SECRETION PATHWAY PROTEIN D"/>
    <property type="match status" value="1"/>
</dbReference>
<keyword evidence="7" id="KW-0653">Protein transport</keyword>
<keyword evidence="5" id="KW-0812">Transmembrane</keyword>
<evidence type="ECO:0000256" key="4">
    <source>
        <dbReference type="ARBA" id="ARBA00022452"/>
    </source>
</evidence>
<keyword evidence="3 10" id="KW-0813">Transport</keyword>
<evidence type="ECO:0000259" key="14">
    <source>
        <dbReference type="Pfam" id="PF21305"/>
    </source>
</evidence>
<evidence type="ECO:0000256" key="5">
    <source>
        <dbReference type="ARBA" id="ARBA00022692"/>
    </source>
</evidence>
<evidence type="ECO:0000259" key="13">
    <source>
        <dbReference type="Pfam" id="PF03958"/>
    </source>
</evidence>
<evidence type="ECO:0000256" key="8">
    <source>
        <dbReference type="ARBA" id="ARBA00023136"/>
    </source>
</evidence>
<evidence type="ECO:0000256" key="10">
    <source>
        <dbReference type="RuleBase" id="RU004004"/>
    </source>
</evidence>
<dbReference type="PANTHER" id="PTHR30332:SF24">
    <property type="entry name" value="SECRETIN GSPD-RELATED"/>
    <property type="match status" value="1"/>
</dbReference>
<dbReference type="AlphaFoldDB" id="A0A2Z4ZDI5"/>
<keyword evidence="16" id="KW-1185">Reference proteome</keyword>
<evidence type="ECO:0000259" key="12">
    <source>
        <dbReference type="Pfam" id="PF00263"/>
    </source>
</evidence>
<name>A0A2Z4ZDI5_9PSED</name>
<dbReference type="Pfam" id="PF21305">
    <property type="entry name" value="type_II_gspD_N0"/>
    <property type="match status" value="1"/>
</dbReference>
<feature type="domain" description="GspD-like N0" evidence="14">
    <location>
        <begin position="42"/>
        <end position="106"/>
    </location>
</feature>
<dbReference type="KEGG" id="pthv:CE140_17460"/>
<dbReference type="InterPro" id="IPR013356">
    <property type="entry name" value="T2SS_GspD"/>
</dbReference>
<dbReference type="PRINTS" id="PR00811">
    <property type="entry name" value="BCTERIALGSPD"/>
</dbReference>
<evidence type="ECO:0000256" key="7">
    <source>
        <dbReference type="ARBA" id="ARBA00022927"/>
    </source>
</evidence>
<evidence type="ECO:0000313" key="16">
    <source>
        <dbReference type="Proteomes" id="UP000251666"/>
    </source>
</evidence>
<dbReference type="GO" id="GO:0015628">
    <property type="term" value="P:protein secretion by the type II secretion system"/>
    <property type="evidence" value="ECO:0007669"/>
    <property type="project" value="InterPro"/>
</dbReference>
<dbReference type="Pfam" id="PF03958">
    <property type="entry name" value="Secretin_N"/>
    <property type="match status" value="3"/>
</dbReference>
<keyword evidence="6 11" id="KW-0732">Signal</keyword>
<dbReference type="InterPro" id="IPR038591">
    <property type="entry name" value="NolW-like_sf"/>
</dbReference>
<evidence type="ECO:0000313" key="15">
    <source>
        <dbReference type="EMBL" id="AXA61896.1"/>
    </source>
</evidence>
<dbReference type="GO" id="GO:0009279">
    <property type="term" value="C:cell outer membrane"/>
    <property type="evidence" value="ECO:0007669"/>
    <property type="project" value="UniProtKB-SubCell"/>
</dbReference>
<accession>A0A2Z4ZDI5</accession>
<feature type="domain" description="Type II/III secretion system secretin-like" evidence="12">
    <location>
        <begin position="419"/>
        <end position="586"/>
    </location>
</feature>
<evidence type="ECO:0000256" key="9">
    <source>
        <dbReference type="ARBA" id="ARBA00023237"/>
    </source>
</evidence>
<feature type="domain" description="NolW-like" evidence="13">
    <location>
        <begin position="270"/>
        <end position="347"/>
    </location>
</feature>
<protein>
    <submittedName>
        <fullName evidence="15">Type II secretion system protein GspD</fullName>
    </submittedName>
</protein>